<dbReference type="InterPro" id="IPR014189">
    <property type="entry name" value="Quinone_OxRdtase_PIG3"/>
</dbReference>
<feature type="domain" description="Enoyl reductase (ER)" evidence="3">
    <location>
        <begin position="17"/>
        <end position="330"/>
    </location>
</feature>
<keyword evidence="1" id="KW-0521">NADP</keyword>
<name>A0A7W7F8C1_9SPHN</name>
<dbReference type="GO" id="GO:0016651">
    <property type="term" value="F:oxidoreductase activity, acting on NAD(P)H"/>
    <property type="evidence" value="ECO:0007669"/>
    <property type="project" value="TreeGrafter"/>
</dbReference>
<accession>A0A7W7F8C1</accession>
<dbReference type="InterPro" id="IPR011032">
    <property type="entry name" value="GroES-like_sf"/>
</dbReference>
<dbReference type="InterPro" id="IPR036291">
    <property type="entry name" value="NAD(P)-bd_dom_sf"/>
</dbReference>
<dbReference type="GO" id="GO:0070402">
    <property type="term" value="F:NADPH binding"/>
    <property type="evidence" value="ECO:0007669"/>
    <property type="project" value="TreeGrafter"/>
</dbReference>
<dbReference type="Proteomes" id="UP000566324">
    <property type="component" value="Unassembled WGS sequence"/>
</dbReference>
<protein>
    <submittedName>
        <fullName evidence="4">Putative PIG3 family NAD(P)H quinone oxidoreductase</fullName>
    </submittedName>
</protein>
<dbReference type="AlphaFoldDB" id="A0A7W7F8C1"/>
<reference evidence="4 5" key="1">
    <citation type="submission" date="2020-08" db="EMBL/GenBank/DDBJ databases">
        <title>Genomic Encyclopedia of Type Strains, Phase IV (KMG-IV): sequencing the most valuable type-strain genomes for metagenomic binning, comparative biology and taxonomic classification.</title>
        <authorList>
            <person name="Goeker M."/>
        </authorList>
    </citation>
    <scope>NUCLEOTIDE SEQUENCE [LARGE SCALE GENOMIC DNA]</scope>
    <source>
        <strain evidence="4 5">DSM 17328</strain>
    </source>
</reference>
<dbReference type="InterPro" id="IPR013154">
    <property type="entry name" value="ADH-like_N"/>
</dbReference>
<keyword evidence="5" id="KW-1185">Reference proteome</keyword>
<dbReference type="NCBIfam" id="TIGR02824">
    <property type="entry name" value="quinone_pig3"/>
    <property type="match status" value="1"/>
</dbReference>
<dbReference type="Gene3D" id="3.90.180.10">
    <property type="entry name" value="Medium-chain alcohol dehydrogenases, catalytic domain"/>
    <property type="match status" value="1"/>
</dbReference>
<organism evidence="4 5">
    <name type="scientific">Sphingosinicella soli</name>
    <dbReference type="NCBI Taxonomy" id="333708"/>
    <lineage>
        <taxon>Bacteria</taxon>
        <taxon>Pseudomonadati</taxon>
        <taxon>Pseudomonadota</taxon>
        <taxon>Alphaproteobacteria</taxon>
        <taxon>Sphingomonadales</taxon>
        <taxon>Sphingosinicellaceae</taxon>
        <taxon>Sphingosinicella</taxon>
    </lineage>
</organism>
<evidence type="ECO:0000256" key="1">
    <source>
        <dbReference type="ARBA" id="ARBA00022857"/>
    </source>
</evidence>
<dbReference type="SUPFAM" id="SSF51735">
    <property type="entry name" value="NAD(P)-binding Rossmann-fold domains"/>
    <property type="match status" value="1"/>
</dbReference>
<dbReference type="Pfam" id="PF13602">
    <property type="entry name" value="ADH_zinc_N_2"/>
    <property type="match status" value="1"/>
</dbReference>
<dbReference type="PANTHER" id="PTHR48106">
    <property type="entry name" value="QUINONE OXIDOREDUCTASE PIG3-RELATED"/>
    <property type="match status" value="1"/>
</dbReference>
<comment type="caution">
    <text evidence="4">The sequence shown here is derived from an EMBL/GenBank/DDBJ whole genome shotgun (WGS) entry which is preliminary data.</text>
</comment>
<dbReference type="RefSeq" id="WP_184071189.1">
    <property type="nucleotide sequence ID" value="NZ_JACHNZ010000046.1"/>
</dbReference>
<dbReference type="Gene3D" id="3.40.50.720">
    <property type="entry name" value="NAD(P)-binding Rossmann-like Domain"/>
    <property type="match status" value="1"/>
</dbReference>
<dbReference type="PANTHER" id="PTHR48106:SF8">
    <property type="entry name" value="OS02G0805600 PROTEIN"/>
    <property type="match status" value="1"/>
</dbReference>
<gene>
    <name evidence="4" type="ORF">GGQ98_003156</name>
</gene>
<evidence type="ECO:0000313" key="5">
    <source>
        <dbReference type="Proteomes" id="UP000566324"/>
    </source>
</evidence>
<sequence length="340" mass="35043">MAGIPVDMIAIDPEGPGGPEVLVPVRRPVPVPRDGEVLVKVAAAGVNRPDVLQRLGRYPMPPGAPSIPGLEIAGEIVAVGGGGGRLQIGQQVCALVAGGGYAQYCTVPEGQCLPIPEGLSLIEAASLPETYFTVWSNLFERGYGAPGETALIHGGTSGIGVTAILLCKAFGLTAIVTCGSGEKCAAALALGADHAIDYKAQDFVAEVNAITGGRGVNIVLDMVGGDYLPRNLKCLGESGRHVSIAFQRGQTGDLDLGVVMRKGLILTGSMLRPRSIEYKSLLADSLAADVWPLFAGGGLRAVVDRVFPLEAAADAHRYLESGEHVGKVVLEIAHGQADAA</sequence>
<dbReference type="CDD" id="cd05276">
    <property type="entry name" value="p53_inducible_oxidoreductase"/>
    <property type="match status" value="1"/>
</dbReference>
<dbReference type="SUPFAM" id="SSF50129">
    <property type="entry name" value="GroES-like"/>
    <property type="match status" value="1"/>
</dbReference>
<dbReference type="Pfam" id="PF08240">
    <property type="entry name" value="ADH_N"/>
    <property type="match status" value="1"/>
</dbReference>
<proteinExistence type="predicted"/>
<dbReference type="SMART" id="SM00829">
    <property type="entry name" value="PKS_ER"/>
    <property type="match status" value="1"/>
</dbReference>
<evidence type="ECO:0000259" key="3">
    <source>
        <dbReference type="SMART" id="SM00829"/>
    </source>
</evidence>
<evidence type="ECO:0000313" key="4">
    <source>
        <dbReference type="EMBL" id="MBB4633517.1"/>
    </source>
</evidence>
<dbReference type="EMBL" id="JACHNZ010000046">
    <property type="protein sequence ID" value="MBB4633517.1"/>
    <property type="molecule type" value="Genomic_DNA"/>
</dbReference>
<dbReference type="InterPro" id="IPR020843">
    <property type="entry name" value="ER"/>
</dbReference>
<evidence type="ECO:0000256" key="2">
    <source>
        <dbReference type="ARBA" id="ARBA00023002"/>
    </source>
</evidence>
<keyword evidence="2" id="KW-0560">Oxidoreductase</keyword>